<gene>
    <name evidence="1" type="ORF">BFN67_06810</name>
</gene>
<dbReference type="OrthoDB" id="9806367at2"/>
<protein>
    <recommendedName>
        <fullName evidence="3">DUF2948 domain-containing protein</fullName>
    </recommendedName>
</protein>
<evidence type="ECO:0000313" key="2">
    <source>
        <dbReference type="Proteomes" id="UP000191905"/>
    </source>
</evidence>
<dbReference type="AlphaFoldDB" id="A0A1V8RKH6"/>
<dbReference type="Pfam" id="PF11164">
    <property type="entry name" value="DUF2948"/>
    <property type="match status" value="1"/>
</dbReference>
<evidence type="ECO:0008006" key="3">
    <source>
        <dbReference type="Google" id="ProtNLM"/>
    </source>
</evidence>
<organism evidence="1 2">
    <name type="scientific">Manganibacter manganicus</name>
    <dbReference type="NCBI Taxonomy" id="1873176"/>
    <lineage>
        <taxon>Bacteria</taxon>
        <taxon>Pseudomonadati</taxon>
        <taxon>Pseudomonadota</taxon>
        <taxon>Alphaproteobacteria</taxon>
        <taxon>Hyphomicrobiales</taxon>
        <taxon>Phyllobacteriaceae</taxon>
        <taxon>Manganibacter</taxon>
    </lineage>
</organism>
<evidence type="ECO:0000313" key="1">
    <source>
        <dbReference type="EMBL" id="OQM73634.1"/>
    </source>
</evidence>
<reference evidence="1 2" key="1">
    <citation type="journal article" date="2016" name="Int. J. Syst. Evol. Microbiol.">
        <title>Pseudaminobacter manganicus sp. nov., isolated from sludge of a manganese mine.</title>
        <authorList>
            <person name="Li J."/>
            <person name="Huang J."/>
            <person name="Liao S."/>
            <person name="Wang G."/>
        </authorList>
    </citation>
    <scope>NUCLEOTIDE SEQUENCE [LARGE SCALE GENOMIC DNA]</scope>
    <source>
        <strain evidence="1 2">JH-7</strain>
    </source>
</reference>
<dbReference type="RefSeq" id="WP_080921324.1">
    <property type="nucleotide sequence ID" value="NZ_MDET01000056.1"/>
</dbReference>
<keyword evidence="2" id="KW-1185">Reference proteome</keyword>
<proteinExistence type="predicted"/>
<dbReference type="InterPro" id="IPR021335">
    <property type="entry name" value="DUF2948"/>
</dbReference>
<comment type="caution">
    <text evidence="1">The sequence shown here is derived from an EMBL/GenBank/DDBJ whole genome shotgun (WGS) entry which is preliminary data.</text>
</comment>
<accession>A0A1V8RKH6</accession>
<sequence>MDALKLIALDSQDLSVISAHVQDAVMKVGDLEYLPAVKRFVMPMNRFAWEKKRRFFRPHNERRRSVLHFDRVLGVKTSGIARDKPQDVLSLLAVSFVPVDAPVGPAGIVELIFSGNGTVMLDVECVEARLADIGGTWQAASRPAHRA</sequence>
<dbReference type="EMBL" id="MDET01000056">
    <property type="protein sequence ID" value="OQM73634.1"/>
    <property type="molecule type" value="Genomic_DNA"/>
</dbReference>
<name>A0A1V8RKH6_9HYPH</name>
<dbReference type="Proteomes" id="UP000191905">
    <property type="component" value="Unassembled WGS sequence"/>
</dbReference>
<dbReference type="STRING" id="1873176.BFN67_06810"/>